<evidence type="ECO:0000313" key="2">
    <source>
        <dbReference type="EMBL" id="VEL25065.1"/>
    </source>
</evidence>
<reference evidence="2" key="1">
    <citation type="submission" date="2018-11" db="EMBL/GenBank/DDBJ databases">
        <authorList>
            <consortium name="Pathogen Informatics"/>
        </authorList>
    </citation>
    <scope>NUCLEOTIDE SEQUENCE</scope>
</reference>
<comment type="caution">
    <text evidence="2">The sequence shown here is derived from an EMBL/GenBank/DDBJ whole genome shotgun (WGS) entry which is preliminary data.</text>
</comment>
<protein>
    <submittedName>
        <fullName evidence="2">Uncharacterized protein</fullName>
    </submittedName>
</protein>
<evidence type="ECO:0000256" key="1">
    <source>
        <dbReference type="SAM" id="MobiDB-lite"/>
    </source>
</evidence>
<evidence type="ECO:0000313" key="3">
    <source>
        <dbReference type="Proteomes" id="UP000784294"/>
    </source>
</evidence>
<dbReference type="AlphaFoldDB" id="A0A448X0M0"/>
<sequence>MLARVCQVGEAEGTDNCCHEATESCDACLHVGEATILGLIGPRERTNFASAAPTNGKHQPLSRTAPTELGEQTRRKTTVCHISRKLCKAIAGSQLKAGLQQIEGCRIGRHLHTLTRAARRLGSSGRLVPFPLLAKWTNRPVNRPILCSNAKLHSFRIDSNILLTMI</sequence>
<gene>
    <name evidence="2" type="ORF">PXEA_LOCUS18505</name>
</gene>
<name>A0A448X0M0_9PLAT</name>
<accession>A0A448X0M0</accession>
<organism evidence="2 3">
    <name type="scientific">Protopolystoma xenopodis</name>
    <dbReference type="NCBI Taxonomy" id="117903"/>
    <lineage>
        <taxon>Eukaryota</taxon>
        <taxon>Metazoa</taxon>
        <taxon>Spiralia</taxon>
        <taxon>Lophotrochozoa</taxon>
        <taxon>Platyhelminthes</taxon>
        <taxon>Monogenea</taxon>
        <taxon>Polyopisthocotylea</taxon>
        <taxon>Polystomatidea</taxon>
        <taxon>Polystomatidae</taxon>
        <taxon>Protopolystoma</taxon>
    </lineage>
</organism>
<proteinExistence type="predicted"/>
<feature type="compositionally biased region" description="Polar residues" evidence="1">
    <location>
        <begin position="47"/>
        <end position="65"/>
    </location>
</feature>
<feature type="region of interest" description="Disordered" evidence="1">
    <location>
        <begin position="47"/>
        <end position="74"/>
    </location>
</feature>
<dbReference type="Proteomes" id="UP000784294">
    <property type="component" value="Unassembled WGS sequence"/>
</dbReference>
<dbReference type="EMBL" id="CAAALY010071434">
    <property type="protein sequence ID" value="VEL25065.1"/>
    <property type="molecule type" value="Genomic_DNA"/>
</dbReference>
<keyword evidence="3" id="KW-1185">Reference proteome</keyword>